<keyword evidence="1" id="KW-1133">Transmembrane helix</keyword>
<sequence>MAASGGGASVQLYADLVGLGAGLAVFAILAVSWFVFVQKRPMRSDFLVVLVLINVAFAAALIVTYVYRDTWILPVKN</sequence>
<feature type="transmembrane region" description="Helical" evidence="1">
    <location>
        <begin position="47"/>
        <end position="67"/>
    </location>
</feature>
<evidence type="ECO:0000313" key="2">
    <source>
        <dbReference type="EMBL" id="QHT81019.1"/>
    </source>
</evidence>
<evidence type="ECO:0000256" key="1">
    <source>
        <dbReference type="SAM" id="Phobius"/>
    </source>
</evidence>
<reference evidence="2" key="1">
    <citation type="journal article" date="2020" name="Nature">
        <title>Giant virus diversity and host interactions through global metagenomics.</title>
        <authorList>
            <person name="Schulz F."/>
            <person name="Roux S."/>
            <person name="Paez-Espino D."/>
            <person name="Jungbluth S."/>
            <person name="Walsh D.A."/>
            <person name="Denef V.J."/>
            <person name="McMahon K.D."/>
            <person name="Konstantinidis K.T."/>
            <person name="Eloe-Fadrosh E.A."/>
            <person name="Kyrpides N.C."/>
            <person name="Woyke T."/>
        </authorList>
    </citation>
    <scope>NUCLEOTIDE SEQUENCE</scope>
    <source>
        <strain evidence="2">GVMAG-M-3300023184-135</strain>
    </source>
</reference>
<feature type="transmembrane region" description="Helical" evidence="1">
    <location>
        <begin position="12"/>
        <end position="35"/>
    </location>
</feature>
<proteinExistence type="predicted"/>
<keyword evidence="1" id="KW-0472">Membrane</keyword>
<accession>A0A6C0HKK8</accession>
<dbReference type="EMBL" id="MN739976">
    <property type="protein sequence ID" value="QHT81019.1"/>
    <property type="molecule type" value="Genomic_DNA"/>
</dbReference>
<name>A0A6C0HKK8_9ZZZZ</name>
<keyword evidence="1" id="KW-0812">Transmembrane</keyword>
<dbReference type="AlphaFoldDB" id="A0A6C0HKK8"/>
<protein>
    <submittedName>
        <fullName evidence="2">Uncharacterized protein</fullName>
    </submittedName>
</protein>
<organism evidence="2">
    <name type="scientific">viral metagenome</name>
    <dbReference type="NCBI Taxonomy" id="1070528"/>
    <lineage>
        <taxon>unclassified sequences</taxon>
        <taxon>metagenomes</taxon>
        <taxon>organismal metagenomes</taxon>
    </lineage>
</organism>